<gene>
    <name evidence="1" type="ORF">GTP08_11405</name>
</gene>
<evidence type="ECO:0000313" key="2">
    <source>
        <dbReference type="Proteomes" id="UP000477402"/>
    </source>
</evidence>
<keyword evidence="1" id="KW-0695">RNA-directed DNA polymerase</keyword>
<comment type="caution">
    <text evidence="1">The sequence shown here is derived from an EMBL/GenBank/DDBJ whole genome shotgun (WGS) entry which is preliminary data.</text>
</comment>
<keyword evidence="1" id="KW-0548">Nucleotidyltransferase</keyword>
<name>A0A6M0M9U1_9LACT</name>
<sequence>MKPTMAILERISKNSQKNIDEVFTRLYRYLLRPDIYYVAYQNLYANKGASTKGILDDTADGFSEEKIKKIIQSLK</sequence>
<proteinExistence type="predicted"/>
<protein>
    <submittedName>
        <fullName evidence="1">Group II intron reverse transcriptase/maturase</fullName>
    </submittedName>
</protein>
<keyword evidence="1" id="KW-0808">Transferase</keyword>
<evidence type="ECO:0000313" key="1">
    <source>
        <dbReference type="EMBL" id="NEX56253.1"/>
    </source>
</evidence>
<dbReference type="Proteomes" id="UP000477402">
    <property type="component" value="Unassembled WGS sequence"/>
</dbReference>
<organism evidence="1 2">
    <name type="scientific">Lactococcus lactis</name>
    <dbReference type="NCBI Taxonomy" id="1358"/>
    <lineage>
        <taxon>Bacteria</taxon>
        <taxon>Bacillati</taxon>
        <taxon>Bacillota</taxon>
        <taxon>Bacilli</taxon>
        <taxon>Lactobacillales</taxon>
        <taxon>Streptococcaceae</taxon>
        <taxon>Lactococcus</taxon>
    </lineage>
</organism>
<reference evidence="1 2" key="1">
    <citation type="submission" date="2019-12" db="EMBL/GenBank/DDBJ databases">
        <title>Draft Genome Sequences of L. lactis strains MS22333, MS22334, MS22336, and MS22337, Isolated from Spontaneous Fermented Camel Milk in Ethiopia.</title>
        <authorList>
            <person name="Bragason E."/>
            <person name="Hansen E.B."/>
            <person name="Guya M.E."/>
            <person name="Berhe T."/>
        </authorList>
    </citation>
    <scope>NUCLEOTIDE SEQUENCE [LARGE SCALE GENOMIC DNA]</scope>
    <source>
        <strain evidence="1 2">MS22336</strain>
    </source>
</reference>
<dbReference type="GO" id="GO:0003964">
    <property type="term" value="F:RNA-directed DNA polymerase activity"/>
    <property type="evidence" value="ECO:0007669"/>
    <property type="project" value="UniProtKB-KW"/>
</dbReference>
<accession>A0A6M0M9U1</accession>
<feature type="non-terminal residue" evidence="1">
    <location>
        <position position="75"/>
    </location>
</feature>
<dbReference type="EMBL" id="WWDJ01000118">
    <property type="protein sequence ID" value="NEX56253.1"/>
    <property type="molecule type" value="Genomic_DNA"/>
</dbReference>
<dbReference type="AlphaFoldDB" id="A0A6M0M9U1"/>